<evidence type="ECO:0000313" key="2">
    <source>
        <dbReference type="EMBL" id="KAF7683390.1"/>
    </source>
</evidence>
<dbReference type="InterPro" id="IPR031512">
    <property type="entry name" value="DUF5096"/>
</dbReference>
<sequence length="322" mass="36707">MNEFLETYILFETEKGTFQGRLKSVDEDNGIFVISTGGYNKQLNIKDIIRLEMIEDQPVFEDPAIIKTGKIVGRKSISKKEDINNITNNPNNDTKPKIISNEKNINNNENELTEYLITREYANRIFKQAFNLFGPSEDAFIAIASYNLIKLQLTLTLRDKIKEPIAIIISGDSTYARMGYYLARLLPTYGFEIDVFLMEKDVVGCKTIVYKQQFVNSGGLFSSKYRTYKIAIIAVENGKVDLSMLSSKMLIYLDIPEFVDESKKFEIIGTTYGFITNRAITFPGSVFLIDGGFSDFIYEHFNVRKFSKKGVIKIPLKGKLNL</sequence>
<comment type="caution">
    <text evidence="2">The sequence shown here is derived from an EMBL/GenBank/DDBJ whole genome shotgun (WGS) entry which is preliminary data.</text>
</comment>
<dbReference type="Proteomes" id="UP001516464">
    <property type="component" value="Unassembled WGS sequence"/>
</dbReference>
<feature type="domain" description="DUF5096" evidence="1">
    <location>
        <begin position="118"/>
        <end position="314"/>
    </location>
</feature>
<protein>
    <recommendedName>
        <fullName evidence="1">DUF5096 domain-containing protein</fullName>
    </recommendedName>
</protein>
<evidence type="ECO:0000259" key="1">
    <source>
        <dbReference type="Pfam" id="PF17019"/>
    </source>
</evidence>
<organism evidence="2 3">
    <name type="scientific">Astathelohania contejeani</name>
    <dbReference type="NCBI Taxonomy" id="164912"/>
    <lineage>
        <taxon>Eukaryota</taxon>
        <taxon>Fungi</taxon>
        <taxon>Fungi incertae sedis</taxon>
        <taxon>Microsporidia</taxon>
        <taxon>Astathelohaniidae</taxon>
        <taxon>Astathelohania</taxon>
    </lineage>
</organism>
<reference evidence="2 3" key="1">
    <citation type="submission" date="2019-01" db="EMBL/GenBank/DDBJ databases">
        <title>Genomes sequencing and comparative genomics of infectious freshwater microsporidia, Cucumispora dikerogammari and Thelohania contejeani.</title>
        <authorList>
            <person name="Cormier A."/>
            <person name="Giraud I."/>
            <person name="Wattier R."/>
            <person name="Teixeira M."/>
            <person name="Grandjean F."/>
            <person name="Rigaud T."/>
            <person name="Cordaux R."/>
        </authorList>
    </citation>
    <scope>NUCLEOTIDE SEQUENCE [LARGE SCALE GENOMIC DNA]</scope>
    <source>
        <strain evidence="2">T1</strain>
        <tissue evidence="2">Spores</tissue>
    </source>
</reference>
<proteinExistence type="predicted"/>
<accession>A0ABQ7HZ35</accession>
<evidence type="ECO:0000313" key="3">
    <source>
        <dbReference type="Proteomes" id="UP001516464"/>
    </source>
</evidence>
<dbReference type="EMBL" id="SBIQ01000091">
    <property type="protein sequence ID" value="KAF7683390.1"/>
    <property type="molecule type" value="Genomic_DNA"/>
</dbReference>
<name>A0ABQ7HZ35_9MICR</name>
<gene>
    <name evidence="2" type="ORF">TCON_1398</name>
</gene>
<keyword evidence="3" id="KW-1185">Reference proteome</keyword>
<dbReference type="Pfam" id="PF17019">
    <property type="entry name" value="DUF5096"/>
    <property type="match status" value="1"/>
</dbReference>